<accession>A0A830EME8</accession>
<organism evidence="1 2">
    <name type="scientific">Haloarcula sebkhae</name>
    <dbReference type="NCBI Taxonomy" id="932660"/>
    <lineage>
        <taxon>Archaea</taxon>
        <taxon>Methanobacteriati</taxon>
        <taxon>Methanobacteriota</taxon>
        <taxon>Stenosarchaea group</taxon>
        <taxon>Halobacteria</taxon>
        <taxon>Halobacteriales</taxon>
        <taxon>Haloarculaceae</taxon>
        <taxon>Haloarcula</taxon>
    </lineage>
</organism>
<gene>
    <name evidence="1" type="ORF">GCM10009067_26140</name>
</gene>
<evidence type="ECO:0000313" key="2">
    <source>
        <dbReference type="Proteomes" id="UP000614221"/>
    </source>
</evidence>
<sequence length="69" mass="7959">MKTVSSSTKILQNAASVNEFLNTAATDPVPLFEHLEFDFLLEYDVFVSAPPAWPRTRFRCPERTETLRR</sequence>
<reference evidence="1" key="2">
    <citation type="submission" date="2020-09" db="EMBL/GenBank/DDBJ databases">
        <authorList>
            <person name="Sun Q."/>
            <person name="Ohkuma M."/>
        </authorList>
    </citation>
    <scope>NUCLEOTIDE SEQUENCE</scope>
    <source>
        <strain evidence="1">JCM 19018</strain>
    </source>
</reference>
<evidence type="ECO:0000313" key="1">
    <source>
        <dbReference type="EMBL" id="GGK72659.1"/>
    </source>
</evidence>
<dbReference type="EMBL" id="BMPD01000004">
    <property type="protein sequence ID" value="GGK72659.1"/>
    <property type="molecule type" value="Genomic_DNA"/>
</dbReference>
<comment type="caution">
    <text evidence="1">The sequence shown here is derived from an EMBL/GenBank/DDBJ whole genome shotgun (WGS) entry which is preliminary data.</text>
</comment>
<reference evidence="1" key="1">
    <citation type="journal article" date="2014" name="Int. J. Syst. Evol. Microbiol.">
        <title>Complete genome sequence of Corynebacterium casei LMG S-19264T (=DSM 44701T), isolated from a smear-ripened cheese.</title>
        <authorList>
            <consortium name="US DOE Joint Genome Institute (JGI-PGF)"/>
            <person name="Walter F."/>
            <person name="Albersmeier A."/>
            <person name="Kalinowski J."/>
            <person name="Ruckert C."/>
        </authorList>
    </citation>
    <scope>NUCLEOTIDE SEQUENCE</scope>
    <source>
        <strain evidence="1">JCM 19018</strain>
    </source>
</reference>
<dbReference type="AlphaFoldDB" id="A0A830EME8"/>
<proteinExistence type="predicted"/>
<name>A0A830EME8_9EURY</name>
<protein>
    <submittedName>
        <fullName evidence="1">Uncharacterized protein</fullName>
    </submittedName>
</protein>
<dbReference type="Proteomes" id="UP000614221">
    <property type="component" value="Unassembled WGS sequence"/>
</dbReference>